<proteinExistence type="predicted"/>
<evidence type="ECO:0000313" key="3">
    <source>
        <dbReference type="EMBL" id="AAX17320.1"/>
    </source>
</evidence>
<dbReference type="EMBL" id="CP000048">
    <property type="protein sequence ID" value="AAX17320.1"/>
    <property type="molecule type" value="Genomic_DNA"/>
</dbReference>
<dbReference type="PANTHER" id="PTHR40446">
    <property type="entry name" value="N-ACETYLGLUCOSAMINE-1-PHOSPHODIESTER ALPHA-N-ACETYLGLUCOSAMINIDASE"/>
    <property type="match status" value="1"/>
</dbReference>
<protein>
    <submittedName>
        <fullName evidence="3">Hypothetical cytosolic protein</fullName>
    </submittedName>
</protein>
<dbReference type="RefSeq" id="WP_012422570.1">
    <property type="nucleotide sequence ID" value="NC_010673.1"/>
</dbReference>
<organism evidence="3 4">
    <name type="scientific">Borrelia hermsii (strain HS1 / DAH)</name>
    <dbReference type="NCBI Taxonomy" id="314723"/>
    <lineage>
        <taxon>Bacteria</taxon>
        <taxon>Pseudomonadati</taxon>
        <taxon>Spirochaetota</taxon>
        <taxon>Spirochaetia</taxon>
        <taxon>Spirochaetales</taxon>
        <taxon>Borreliaceae</taxon>
        <taxon>Borrelia</taxon>
    </lineage>
</organism>
<reference evidence="4" key="1">
    <citation type="submission" date="2004-12" db="EMBL/GenBank/DDBJ databases">
        <title>The genome sequence of Borrelia hermsii and Borrelia turicatae: comparative analysis of two agents of endemic N. America relapsing fever.</title>
        <authorList>
            <person name="Porcella S.F."/>
            <person name="Raffel S.J."/>
            <person name="Schrumpf M.E."/>
            <person name="Montgomery B."/>
            <person name="Smith T."/>
            <person name="Schwan T.G."/>
        </authorList>
    </citation>
    <scope>NUCLEOTIDE SEQUENCE [LARGE SCALE GENOMIC DNA]</scope>
    <source>
        <strain evidence="4">HS1 / DAH</strain>
    </source>
</reference>
<dbReference type="GeneID" id="71843657"/>
<keyword evidence="1" id="KW-0732">Signal</keyword>
<feature type="signal peptide" evidence="1">
    <location>
        <begin position="1"/>
        <end position="19"/>
    </location>
</feature>
<dbReference type="Pfam" id="PF09992">
    <property type="entry name" value="NAGPA"/>
    <property type="match status" value="1"/>
</dbReference>
<feature type="chain" id="PRO_5041363530" evidence="1">
    <location>
        <begin position="20"/>
        <end position="262"/>
    </location>
</feature>
<dbReference type="AlphaFoldDB" id="A0AA34R4M4"/>
<evidence type="ECO:0000259" key="2">
    <source>
        <dbReference type="Pfam" id="PF09992"/>
    </source>
</evidence>
<gene>
    <name evidence="3" type="ordered locus">BH0825</name>
</gene>
<name>A0AA34R4M4_BORHD</name>
<feature type="domain" description="Phosphodiester glycosidase" evidence="2">
    <location>
        <begin position="85"/>
        <end position="258"/>
    </location>
</feature>
<sequence>MNKKILGIIILTVSLSVLSAQKSLNSEDVGMQYEIIKSSFKESNYVIVKIKNKNLKFIIPKPIYDQKMNNYYFKGQTTSQFLLSNKVDIAINTSPYEIKENMFYPNGLYIYDKKIISNAKKAQGIIIIKNNQIILNPKQDEIKNSDYGFSGFFPLITNGNYTKNFKENKHPRTIIGTDKENKHLYLITVEGRGTNNSKGISLNEAIDLSLNYAITNSINLDGGGSSTLVTKVNNLPHKLNVTSNLFGQERMVPFHLGIKLPN</sequence>
<dbReference type="InterPro" id="IPR018711">
    <property type="entry name" value="NAGPA"/>
</dbReference>
<dbReference type="KEGG" id="bhr:BH0825"/>
<evidence type="ECO:0000313" key="4">
    <source>
        <dbReference type="Proteomes" id="UP000008834"/>
    </source>
</evidence>
<accession>A0AA34R4M4</accession>
<evidence type="ECO:0000256" key="1">
    <source>
        <dbReference type="SAM" id="SignalP"/>
    </source>
</evidence>
<dbReference type="Proteomes" id="UP000008834">
    <property type="component" value="Chromosome"/>
</dbReference>
<dbReference type="PANTHER" id="PTHR40446:SF2">
    <property type="entry name" value="N-ACETYLGLUCOSAMINE-1-PHOSPHODIESTER ALPHA-N-ACETYLGLUCOSAMINIDASE"/>
    <property type="match status" value="1"/>
</dbReference>